<dbReference type="Proteomes" id="UP000282076">
    <property type="component" value="Unassembled WGS sequence"/>
</dbReference>
<evidence type="ECO:0000256" key="1">
    <source>
        <dbReference type="SAM" id="MobiDB-lite"/>
    </source>
</evidence>
<reference evidence="3 4" key="1">
    <citation type="submission" date="2018-10" db="EMBL/GenBank/DDBJ databases">
        <title>Cohnella sp. M2MS4P-1, whole genome shotgun sequence.</title>
        <authorList>
            <person name="Tuo L."/>
        </authorList>
    </citation>
    <scope>NUCLEOTIDE SEQUENCE [LARGE SCALE GENOMIC DNA]</scope>
    <source>
        <strain evidence="3 4">M2MS4P-1</strain>
    </source>
</reference>
<feature type="compositionally biased region" description="Low complexity" evidence="1">
    <location>
        <begin position="51"/>
        <end position="73"/>
    </location>
</feature>
<dbReference type="InterPro" id="IPR027954">
    <property type="entry name" value="Transcobalamin-like_C"/>
</dbReference>
<evidence type="ECO:0000313" key="4">
    <source>
        <dbReference type="Proteomes" id="UP000282076"/>
    </source>
</evidence>
<dbReference type="PROSITE" id="PS51257">
    <property type="entry name" value="PROKAR_LIPOPROTEIN"/>
    <property type="match status" value="1"/>
</dbReference>
<dbReference type="RefSeq" id="WP_120980127.1">
    <property type="nucleotide sequence ID" value="NZ_RBZM01000020.1"/>
</dbReference>
<proteinExistence type="predicted"/>
<evidence type="ECO:0000313" key="3">
    <source>
        <dbReference type="EMBL" id="RKP44097.1"/>
    </source>
</evidence>
<feature type="domain" description="Transcobalamin-like C-terminal" evidence="2">
    <location>
        <begin position="148"/>
        <end position="221"/>
    </location>
</feature>
<organism evidence="3 4">
    <name type="scientific">Cohnella endophytica</name>
    <dbReference type="NCBI Taxonomy" id="2419778"/>
    <lineage>
        <taxon>Bacteria</taxon>
        <taxon>Bacillati</taxon>
        <taxon>Bacillota</taxon>
        <taxon>Bacilli</taxon>
        <taxon>Bacillales</taxon>
        <taxon>Paenibacillaceae</taxon>
        <taxon>Cohnella</taxon>
    </lineage>
</organism>
<sequence>MKVKTMKKMQIRNWGLMLLILAIGFGLLGCAASDNGGAGSSQNSVTASPKASASQATAEPSAPSSASPTASSSDETGKTGQADKGGDVKPSPSSSPAEPSSSPKPSNSPKPPDNAAPAVDNVTLSIVGNAKWGTILAEDTLILSKGDTPASVLKRAAKAHRLAYSIRGSGALTYVAGIDGLFEFDDGPTSGWKFRVNGIVADVGSGAYKLKAGDRLEWYYVTEDDAAQDEKESAS</sequence>
<name>A0A494X069_9BACL</name>
<keyword evidence="4" id="KW-1185">Reference proteome</keyword>
<feature type="region of interest" description="Disordered" evidence="1">
    <location>
        <begin position="36"/>
        <end position="117"/>
    </location>
</feature>
<evidence type="ECO:0000259" key="2">
    <source>
        <dbReference type="Pfam" id="PF14478"/>
    </source>
</evidence>
<dbReference type="Gene3D" id="2.170.130.30">
    <property type="match status" value="1"/>
</dbReference>
<dbReference type="EMBL" id="RBZM01000020">
    <property type="protein sequence ID" value="RKP44097.1"/>
    <property type="molecule type" value="Genomic_DNA"/>
</dbReference>
<dbReference type="Pfam" id="PF14478">
    <property type="entry name" value="DUF4430"/>
    <property type="match status" value="1"/>
</dbReference>
<accession>A0A494X069</accession>
<protein>
    <submittedName>
        <fullName evidence="3">DUF4430 domain-containing protein</fullName>
    </submittedName>
</protein>
<comment type="caution">
    <text evidence="3">The sequence shown here is derived from an EMBL/GenBank/DDBJ whole genome shotgun (WGS) entry which is preliminary data.</text>
</comment>
<dbReference type="OrthoDB" id="2356646at2"/>
<gene>
    <name evidence="3" type="ORF">D7Z26_26920</name>
</gene>
<feature type="compositionally biased region" description="Low complexity" evidence="1">
    <location>
        <begin position="89"/>
        <end position="105"/>
    </location>
</feature>
<feature type="compositionally biased region" description="Polar residues" evidence="1">
    <location>
        <begin position="40"/>
        <end position="49"/>
    </location>
</feature>
<dbReference type="AlphaFoldDB" id="A0A494X069"/>